<dbReference type="AlphaFoldDB" id="A0A9D2M7D4"/>
<reference evidence="2" key="1">
    <citation type="journal article" date="2021" name="PeerJ">
        <title>Extensive microbial diversity within the chicken gut microbiome revealed by metagenomics and culture.</title>
        <authorList>
            <person name="Gilroy R."/>
            <person name="Ravi A."/>
            <person name="Getino M."/>
            <person name="Pursley I."/>
            <person name="Horton D.L."/>
            <person name="Alikhan N.F."/>
            <person name="Baker D."/>
            <person name="Gharbi K."/>
            <person name="Hall N."/>
            <person name="Watson M."/>
            <person name="Adriaenssens E.M."/>
            <person name="Foster-Nyarko E."/>
            <person name="Jarju S."/>
            <person name="Secka A."/>
            <person name="Antonio M."/>
            <person name="Oren A."/>
            <person name="Chaudhuri R.R."/>
            <person name="La Ragione R."/>
            <person name="Hildebrand F."/>
            <person name="Pallen M.J."/>
        </authorList>
    </citation>
    <scope>NUCLEOTIDE SEQUENCE</scope>
    <source>
        <strain evidence="2">ChiBcec8-13705</strain>
    </source>
</reference>
<reference evidence="2" key="2">
    <citation type="submission" date="2021-04" db="EMBL/GenBank/DDBJ databases">
        <authorList>
            <person name="Gilroy R."/>
        </authorList>
    </citation>
    <scope>NUCLEOTIDE SEQUENCE</scope>
    <source>
        <strain evidence="2">ChiBcec8-13705</strain>
    </source>
</reference>
<name>A0A9D2M7D4_9FIRM</name>
<protein>
    <recommendedName>
        <fullName evidence="4">Zinc-finger domain-containing protein</fullName>
    </recommendedName>
</protein>
<keyword evidence="1" id="KW-0812">Transmembrane</keyword>
<evidence type="ECO:0008006" key="4">
    <source>
        <dbReference type="Google" id="ProtNLM"/>
    </source>
</evidence>
<feature type="transmembrane region" description="Helical" evidence="1">
    <location>
        <begin position="101"/>
        <end position="123"/>
    </location>
</feature>
<gene>
    <name evidence="2" type="ORF">H9945_08930</name>
</gene>
<organism evidence="2 3">
    <name type="scientific">Candidatus Gemmiger avicola</name>
    <dbReference type="NCBI Taxonomy" id="2838605"/>
    <lineage>
        <taxon>Bacteria</taxon>
        <taxon>Bacillati</taxon>
        <taxon>Bacillota</taxon>
        <taxon>Clostridia</taxon>
        <taxon>Eubacteriales</taxon>
        <taxon>Gemmiger</taxon>
    </lineage>
</organism>
<evidence type="ECO:0000313" key="2">
    <source>
        <dbReference type="EMBL" id="HJB42607.1"/>
    </source>
</evidence>
<keyword evidence="1" id="KW-0472">Membrane</keyword>
<comment type="caution">
    <text evidence="2">The sequence shown here is derived from an EMBL/GenBank/DDBJ whole genome shotgun (WGS) entry which is preliminary data.</text>
</comment>
<dbReference type="EMBL" id="DWYG01000151">
    <property type="protein sequence ID" value="HJB42607.1"/>
    <property type="molecule type" value="Genomic_DNA"/>
</dbReference>
<evidence type="ECO:0000313" key="3">
    <source>
        <dbReference type="Proteomes" id="UP000886803"/>
    </source>
</evidence>
<keyword evidence="1" id="KW-1133">Transmembrane helix</keyword>
<evidence type="ECO:0000256" key="1">
    <source>
        <dbReference type="SAM" id="Phobius"/>
    </source>
</evidence>
<accession>A0A9D2M7D4</accession>
<sequence length="186" mass="20451">MTNKLDHPLQTSPSLPMFDNEQLFDSIGCLTTDGLQALQADRLDDLGRLEAAEHLTFCDRCLARYTALLDSIRLSAPMRDLIPQVQALMRLRRFRVLTNRYVSMAAAIVLAFALWRFGAFGSLSTVGRRPSELPDAPRTSVSDMMSGALTSISQGLGDLLGELQTTVRSGWDQLADRSAPTPHTGE</sequence>
<proteinExistence type="predicted"/>
<dbReference type="Proteomes" id="UP000886803">
    <property type="component" value="Unassembled WGS sequence"/>
</dbReference>